<feature type="transmembrane region" description="Helical" evidence="1">
    <location>
        <begin position="245"/>
        <end position="267"/>
    </location>
</feature>
<reference evidence="2" key="1">
    <citation type="journal article" date="2015" name="Nature">
        <title>Complex archaea that bridge the gap between prokaryotes and eukaryotes.</title>
        <authorList>
            <person name="Spang A."/>
            <person name="Saw J.H."/>
            <person name="Jorgensen S.L."/>
            <person name="Zaremba-Niedzwiedzka K."/>
            <person name="Martijn J."/>
            <person name="Lind A.E."/>
            <person name="van Eijk R."/>
            <person name="Schleper C."/>
            <person name="Guy L."/>
            <person name="Ettema T.J."/>
        </authorList>
    </citation>
    <scope>NUCLEOTIDE SEQUENCE</scope>
</reference>
<organism evidence="2">
    <name type="scientific">marine sediment metagenome</name>
    <dbReference type="NCBI Taxonomy" id="412755"/>
    <lineage>
        <taxon>unclassified sequences</taxon>
        <taxon>metagenomes</taxon>
        <taxon>ecological metagenomes</taxon>
    </lineage>
</organism>
<sequence>MKKLYLTLAVATVFLTFFASVLFNGKTLSSTAITPGVGIKGVFGYNGHVMKTLPIKDPGAYSWHHYPLMNLNSQAYRSAQLPLWNPYNGMGQPLVADQQSGGFSPMYLPLFVNSSLLSWDLFMILRLVIAFIFTYLLARRLKLGQKASFLAGAAFALTGYFWFFITMNHLTIEVLIPAALYFAERLFQEAKVQNGAGLGAVFGLALLSGMPESSFLLIVISSVYLFIRLLGARKESSREFVQKRLLFWGVSIALGFALSAALLLPFFEYLQNSLHGHGGEIGKAVSPVRGLADLFIPNFSWPGKNWTNINRHFAFHYVGVLPLVLAIAAFKKSWPYKIFAGIAVFYVLKSVGFPVVNEIGSLPVFKSVFYPKYLAPYFALSIAILAAGALSSIKEISFKRAIASSAIWASAAGIVVLFYWQTIVSTGFRGEVAARLAVPVVIIGLFVLAVYLYKKEILPVAWVSTLIVVLVVLELFIYLPNERSTRHNPEKAPPYIKYLKRQKGDFRVMATDRLLFPNMSAPLKVNDIRVLNALVIDRYKIYMSAFMDRVQGGHVTGHEKIDYDSSLFDLTGTRFVVSTTELGSRITADFIRNAKPKPQFMKVGGRYEAILTSPATYTYKITVPPSAAGLTFKASADSTVRLDISAEGAEPIGVDLGENEQKIDINIATRSATQTIVTFKLDNQAGVKVKIKELIFKNKKGSRRERFKIVYDKDVLIYENEGALPRAFVAYDYKKVA</sequence>
<evidence type="ECO:0000256" key="1">
    <source>
        <dbReference type="SAM" id="Phobius"/>
    </source>
</evidence>
<protein>
    <recommendedName>
        <fullName evidence="3">Glycosyltransferase RgtA/B/C/D-like domain-containing protein</fullName>
    </recommendedName>
</protein>
<comment type="caution">
    <text evidence="2">The sequence shown here is derived from an EMBL/GenBank/DDBJ whole genome shotgun (WGS) entry which is preliminary data.</text>
</comment>
<evidence type="ECO:0008006" key="3">
    <source>
        <dbReference type="Google" id="ProtNLM"/>
    </source>
</evidence>
<feature type="transmembrane region" description="Helical" evidence="1">
    <location>
        <begin position="368"/>
        <end position="390"/>
    </location>
</feature>
<name>A0A0F9KEI4_9ZZZZ</name>
<accession>A0A0F9KEI4</accession>
<proteinExistence type="predicted"/>
<feature type="transmembrane region" description="Helical" evidence="1">
    <location>
        <begin position="214"/>
        <end position="233"/>
    </location>
</feature>
<evidence type="ECO:0000313" key="2">
    <source>
        <dbReference type="EMBL" id="KKM80338.1"/>
    </source>
</evidence>
<keyword evidence="1" id="KW-1133">Transmembrane helix</keyword>
<dbReference type="InterPro" id="IPR018580">
    <property type="entry name" value="Uncharacterised_YfhO"/>
</dbReference>
<keyword evidence="1" id="KW-0812">Transmembrane</keyword>
<dbReference type="EMBL" id="LAZR01008200">
    <property type="protein sequence ID" value="KKM80338.1"/>
    <property type="molecule type" value="Genomic_DNA"/>
</dbReference>
<keyword evidence="1" id="KW-0472">Membrane</keyword>
<feature type="non-terminal residue" evidence="2">
    <location>
        <position position="737"/>
    </location>
</feature>
<feature type="transmembrane region" description="Helical" evidence="1">
    <location>
        <begin position="460"/>
        <end position="479"/>
    </location>
</feature>
<gene>
    <name evidence="2" type="ORF">LCGC14_1340800</name>
</gene>
<feature type="transmembrane region" description="Helical" evidence="1">
    <location>
        <begin position="402"/>
        <end position="420"/>
    </location>
</feature>
<feature type="transmembrane region" description="Helical" evidence="1">
    <location>
        <begin position="116"/>
        <end position="138"/>
    </location>
</feature>
<feature type="transmembrane region" description="Helical" evidence="1">
    <location>
        <begin position="338"/>
        <end position="356"/>
    </location>
</feature>
<feature type="transmembrane region" description="Helical" evidence="1">
    <location>
        <begin position="432"/>
        <end position="453"/>
    </location>
</feature>
<feature type="transmembrane region" description="Helical" evidence="1">
    <location>
        <begin position="147"/>
        <end position="165"/>
    </location>
</feature>
<feature type="transmembrane region" description="Helical" evidence="1">
    <location>
        <begin position="313"/>
        <end position="331"/>
    </location>
</feature>
<dbReference type="AlphaFoldDB" id="A0A0F9KEI4"/>
<dbReference type="Pfam" id="PF09586">
    <property type="entry name" value="YfhO"/>
    <property type="match status" value="1"/>
</dbReference>